<proteinExistence type="inferred from homology"/>
<keyword evidence="6" id="KW-1185">Reference proteome</keyword>
<evidence type="ECO:0000313" key="5">
    <source>
        <dbReference type="EMBL" id="MEC5384683.1"/>
    </source>
</evidence>
<evidence type="ECO:0000313" key="6">
    <source>
        <dbReference type="Proteomes" id="UP001331561"/>
    </source>
</evidence>
<gene>
    <name evidence="5" type="ORF">VVD49_03055</name>
</gene>
<dbReference type="InterPro" id="IPR012334">
    <property type="entry name" value="Pectin_lyas_fold"/>
</dbReference>
<dbReference type="SMART" id="SM00656">
    <property type="entry name" value="Amb_all"/>
    <property type="match status" value="1"/>
</dbReference>
<comment type="similarity">
    <text evidence="2">Belongs to the polysaccharide lyase 1 family.</text>
</comment>
<keyword evidence="2" id="KW-0119">Carbohydrate metabolism</keyword>
<keyword evidence="1 2" id="KW-0456">Lyase</keyword>
<dbReference type="InterPro" id="IPR002022">
    <property type="entry name" value="Pec_lyase"/>
</dbReference>
<dbReference type="EMBL" id="JAYXHS010000001">
    <property type="protein sequence ID" value="MEC5384683.1"/>
    <property type="molecule type" value="Genomic_DNA"/>
</dbReference>
<organism evidence="5 6">
    <name type="scientific">Uliginosibacterium silvisoli</name>
    <dbReference type="NCBI Taxonomy" id="3114758"/>
    <lineage>
        <taxon>Bacteria</taxon>
        <taxon>Pseudomonadati</taxon>
        <taxon>Pseudomonadota</taxon>
        <taxon>Betaproteobacteria</taxon>
        <taxon>Rhodocyclales</taxon>
        <taxon>Zoogloeaceae</taxon>
        <taxon>Uliginosibacterium</taxon>
    </lineage>
</organism>
<reference evidence="5 6" key="1">
    <citation type="submission" date="2024-01" db="EMBL/GenBank/DDBJ databases">
        <title>Uliginosibacterium soil sp. nov.</title>
        <authorList>
            <person name="Lv Y."/>
        </authorList>
    </citation>
    <scope>NUCLEOTIDE SEQUENCE [LARGE SCALE GENOMIC DNA]</scope>
    <source>
        <strain evidence="5 6">H3</strain>
    </source>
</reference>
<dbReference type="RefSeq" id="WP_327597654.1">
    <property type="nucleotide sequence ID" value="NZ_JAYXHS010000001.1"/>
</dbReference>
<dbReference type="Gene3D" id="2.160.20.10">
    <property type="entry name" value="Single-stranded right-handed beta-helix, Pectin lyase-like"/>
    <property type="match status" value="1"/>
</dbReference>
<name>A0ABU6JYW3_9RHOO</name>
<dbReference type="InterPro" id="IPR011050">
    <property type="entry name" value="Pectin_lyase_fold/virulence"/>
</dbReference>
<dbReference type="PANTHER" id="PTHR31683">
    <property type="entry name" value="PECTATE LYASE 18-RELATED"/>
    <property type="match status" value="1"/>
</dbReference>
<comment type="caution">
    <text evidence="5">The sequence shown here is derived from an EMBL/GenBank/DDBJ whole genome shotgun (WGS) entry which is preliminary data.</text>
</comment>
<dbReference type="InterPro" id="IPR045032">
    <property type="entry name" value="PEL"/>
</dbReference>
<accession>A0ABU6JYW3</accession>
<protein>
    <recommendedName>
        <fullName evidence="4">Pectate lyase domain-containing protein</fullName>
    </recommendedName>
</protein>
<dbReference type="Proteomes" id="UP001331561">
    <property type="component" value="Unassembled WGS sequence"/>
</dbReference>
<dbReference type="PANTHER" id="PTHR31683:SF18">
    <property type="entry name" value="PECTATE LYASE 21-RELATED"/>
    <property type="match status" value="1"/>
</dbReference>
<comment type="subcellular location">
    <subcellularLocation>
        <location evidence="2">Secreted</location>
    </subcellularLocation>
</comment>
<feature type="domain" description="Pectate lyase" evidence="4">
    <location>
        <begin position="226"/>
        <end position="532"/>
    </location>
</feature>
<evidence type="ECO:0000256" key="1">
    <source>
        <dbReference type="ARBA" id="ARBA00023239"/>
    </source>
</evidence>
<feature type="signal peptide" evidence="3">
    <location>
        <begin position="1"/>
        <end position="20"/>
    </location>
</feature>
<dbReference type="SUPFAM" id="SSF51126">
    <property type="entry name" value="Pectin lyase-like"/>
    <property type="match status" value="1"/>
</dbReference>
<dbReference type="Pfam" id="PF00544">
    <property type="entry name" value="Pectate_lyase_4"/>
    <property type="match status" value="2"/>
</dbReference>
<keyword evidence="3" id="KW-0732">Signal</keyword>
<evidence type="ECO:0000259" key="4">
    <source>
        <dbReference type="SMART" id="SM00656"/>
    </source>
</evidence>
<feature type="chain" id="PRO_5045451758" description="Pectate lyase domain-containing protein" evidence="3">
    <location>
        <begin position="21"/>
        <end position="613"/>
    </location>
</feature>
<keyword evidence="2" id="KW-0964">Secreted</keyword>
<evidence type="ECO:0000256" key="2">
    <source>
        <dbReference type="RuleBase" id="RU361173"/>
    </source>
</evidence>
<evidence type="ECO:0000256" key="3">
    <source>
        <dbReference type="SAM" id="SignalP"/>
    </source>
</evidence>
<sequence length="613" mass="64653">MKLRFLVPLLAAAFAGGAHAATDYPNNYTKCAQVGSVCNLSGTANVAFGKSGAFTYAILTGPFTCAPALFPGTTLTSGWCSLPTGTASSSSSSSVASSSSSSSVTSGSSSSAASSSAASATGGGSASSWAGSSATATDARAQTGASTPLPDARYGTRTLSAPVLVDGKHSPSNYRAAPVLPTWQFATVDPTAGQLTFERAAAPTSNGWHTWSRKGKVIVTGGAAAATNRVYTVFNGQQLVAALKEAGNEPKIVRVIGHIDLRWSANNTVFQEYTSYEDQKYGGSISIPSNTTLVGVNDAQGRAARITGTTVLIGQEWATTGAILTAACGTTKASVDAESDYKTWVGCGKDPEDYPTWTRNIIIRNLQIDAPWDVNPEDSANAYADAMTVSRAQNIFIDHLSMSDGDTPDSLDTSITRHDGLLDVVRGADYVTITNSYFNKHHKTTLIGNGDSGRAWSDEGRLHVTLSNNFWDRMGSRLPLNRFGQVHMFNNYIYGLTDGSAPADFKFDGGPDPRYRSNMILENMYFEITQLATDSWCGKAILDGKQFIGFRSAGHLMLSNKGGNTVAQGWDGQCSRATPSGADVWYPPYAYTTKATVNVPAFVKANAGAGKIK</sequence>
<keyword evidence="2" id="KW-0624">Polysaccharide degradation</keyword>